<evidence type="ECO:0000313" key="3">
    <source>
        <dbReference type="Proteomes" id="UP000807025"/>
    </source>
</evidence>
<evidence type="ECO:0000256" key="1">
    <source>
        <dbReference type="SAM" id="MobiDB-lite"/>
    </source>
</evidence>
<sequence>MGADLFTGAKHPPQYAQSAELLDALNSRLLLLSNQFESFMTLTTSLRAQHDAAQPTILNLQTKVVELEDKVKTSQSGLEEVRSASISAATAVVPPPSDAQTPAKSDTEKATLEQLMTDWKRNVDGAACTKSGLRSGPGWPRRGMGGEDKTSRLEARHAKRRE</sequence>
<name>A0A9P5ZSH0_PLEER</name>
<proteinExistence type="predicted"/>
<feature type="region of interest" description="Disordered" evidence="1">
    <location>
        <begin position="127"/>
        <end position="162"/>
    </location>
</feature>
<comment type="caution">
    <text evidence="2">The sequence shown here is derived from an EMBL/GenBank/DDBJ whole genome shotgun (WGS) entry which is preliminary data.</text>
</comment>
<dbReference type="Proteomes" id="UP000807025">
    <property type="component" value="Unassembled WGS sequence"/>
</dbReference>
<accession>A0A9P5ZSH0</accession>
<keyword evidence="3" id="KW-1185">Reference proteome</keyword>
<evidence type="ECO:0000313" key="2">
    <source>
        <dbReference type="EMBL" id="KAF9493144.1"/>
    </source>
</evidence>
<gene>
    <name evidence="2" type="ORF">BDN71DRAFT_1149174</name>
</gene>
<reference evidence="2" key="1">
    <citation type="submission" date="2020-11" db="EMBL/GenBank/DDBJ databases">
        <authorList>
            <consortium name="DOE Joint Genome Institute"/>
            <person name="Ahrendt S."/>
            <person name="Riley R."/>
            <person name="Andreopoulos W."/>
            <person name="Labutti K."/>
            <person name="Pangilinan J."/>
            <person name="Ruiz-Duenas F.J."/>
            <person name="Barrasa J.M."/>
            <person name="Sanchez-Garcia M."/>
            <person name="Camarero S."/>
            <person name="Miyauchi S."/>
            <person name="Serrano A."/>
            <person name="Linde D."/>
            <person name="Babiker R."/>
            <person name="Drula E."/>
            <person name="Ayuso-Fernandez I."/>
            <person name="Pacheco R."/>
            <person name="Padilla G."/>
            <person name="Ferreira P."/>
            <person name="Barriuso J."/>
            <person name="Kellner H."/>
            <person name="Castanera R."/>
            <person name="Alfaro M."/>
            <person name="Ramirez L."/>
            <person name="Pisabarro A.G."/>
            <person name="Kuo A."/>
            <person name="Tritt A."/>
            <person name="Lipzen A."/>
            <person name="He G."/>
            <person name="Yan M."/>
            <person name="Ng V."/>
            <person name="Cullen D."/>
            <person name="Martin F."/>
            <person name="Rosso M.-N."/>
            <person name="Henrissat B."/>
            <person name="Hibbett D."/>
            <person name="Martinez A.T."/>
            <person name="Grigoriev I.V."/>
        </authorList>
    </citation>
    <scope>NUCLEOTIDE SEQUENCE</scope>
    <source>
        <strain evidence="2">ATCC 90797</strain>
    </source>
</reference>
<feature type="region of interest" description="Disordered" evidence="1">
    <location>
        <begin position="87"/>
        <end position="108"/>
    </location>
</feature>
<dbReference type="AlphaFoldDB" id="A0A9P5ZSH0"/>
<dbReference type="EMBL" id="MU154590">
    <property type="protein sequence ID" value="KAF9493144.1"/>
    <property type="molecule type" value="Genomic_DNA"/>
</dbReference>
<protein>
    <submittedName>
        <fullName evidence="2">Uncharacterized protein</fullName>
    </submittedName>
</protein>
<feature type="compositionally biased region" description="Basic and acidic residues" evidence="1">
    <location>
        <begin position="144"/>
        <end position="156"/>
    </location>
</feature>
<organism evidence="2 3">
    <name type="scientific">Pleurotus eryngii</name>
    <name type="common">Boletus of the steppes</name>
    <dbReference type="NCBI Taxonomy" id="5323"/>
    <lineage>
        <taxon>Eukaryota</taxon>
        <taxon>Fungi</taxon>
        <taxon>Dikarya</taxon>
        <taxon>Basidiomycota</taxon>
        <taxon>Agaricomycotina</taxon>
        <taxon>Agaricomycetes</taxon>
        <taxon>Agaricomycetidae</taxon>
        <taxon>Agaricales</taxon>
        <taxon>Pleurotineae</taxon>
        <taxon>Pleurotaceae</taxon>
        <taxon>Pleurotus</taxon>
    </lineage>
</organism>
<dbReference type="OrthoDB" id="3070469at2759"/>